<name>A0A9P4K3T9_9PLEO</name>
<dbReference type="OrthoDB" id="5372935at2759"/>
<organism evidence="1 2">
    <name type="scientific">Lojkania enalia</name>
    <dbReference type="NCBI Taxonomy" id="147567"/>
    <lineage>
        <taxon>Eukaryota</taxon>
        <taxon>Fungi</taxon>
        <taxon>Dikarya</taxon>
        <taxon>Ascomycota</taxon>
        <taxon>Pezizomycotina</taxon>
        <taxon>Dothideomycetes</taxon>
        <taxon>Pleosporomycetidae</taxon>
        <taxon>Pleosporales</taxon>
        <taxon>Pleosporales incertae sedis</taxon>
        <taxon>Lojkania</taxon>
    </lineage>
</organism>
<protein>
    <submittedName>
        <fullName evidence="1">Uncharacterized protein</fullName>
    </submittedName>
</protein>
<keyword evidence="2" id="KW-1185">Reference proteome</keyword>
<sequence>MESAPHRSSSIPRDYARRRYTYTISEHASARLLLTLEALDYILRFTPVMRRASLDFNLVIQTVNSIQNPIGAILPPDSTTNHEGKVVPGGPRHLVLRDYLIAQLIKRPDTFPQAFLRAYLAVLAGRVYINEALFTDFTKGPDCTCSEAIRVLPEIDEMLGTGLFTFFEDAYVKVRPFRFSDLPAELRLHVHSYMGPESIRSLNRVFRSRFLSRLEI</sequence>
<proteinExistence type="predicted"/>
<accession>A0A9P4K3T9</accession>
<dbReference type="EMBL" id="ML986673">
    <property type="protein sequence ID" value="KAF2260792.1"/>
    <property type="molecule type" value="Genomic_DNA"/>
</dbReference>
<gene>
    <name evidence="1" type="ORF">CC78DRAFT_619980</name>
</gene>
<dbReference type="AlphaFoldDB" id="A0A9P4K3T9"/>
<evidence type="ECO:0000313" key="2">
    <source>
        <dbReference type="Proteomes" id="UP000800093"/>
    </source>
</evidence>
<comment type="caution">
    <text evidence="1">The sequence shown here is derived from an EMBL/GenBank/DDBJ whole genome shotgun (WGS) entry which is preliminary data.</text>
</comment>
<dbReference type="Proteomes" id="UP000800093">
    <property type="component" value="Unassembled WGS sequence"/>
</dbReference>
<reference evidence="2" key="1">
    <citation type="journal article" date="2020" name="Stud. Mycol.">
        <title>101 Dothideomycetes genomes: A test case for predicting lifestyles and emergence of pathogens.</title>
        <authorList>
            <person name="Haridas S."/>
            <person name="Albert R."/>
            <person name="Binder M."/>
            <person name="Bloem J."/>
            <person name="LaButti K."/>
            <person name="Salamov A."/>
            <person name="Andreopoulos B."/>
            <person name="Baker S."/>
            <person name="Barry K."/>
            <person name="Bills G."/>
            <person name="Bluhm B."/>
            <person name="Cannon C."/>
            <person name="Castanera R."/>
            <person name="Culley D."/>
            <person name="Daum C."/>
            <person name="Ezra D."/>
            <person name="Gonzalez J."/>
            <person name="Henrissat B."/>
            <person name="Kuo A."/>
            <person name="Liang C."/>
            <person name="Lipzen A."/>
            <person name="Lutzoni F."/>
            <person name="Magnuson J."/>
            <person name="Mondo S."/>
            <person name="Nolan M."/>
            <person name="Ohm R."/>
            <person name="Pangilinan J."/>
            <person name="Park H.-J."/>
            <person name="Ramirez L."/>
            <person name="Alfaro M."/>
            <person name="Sun H."/>
            <person name="Tritt A."/>
            <person name="Yoshinaga Y."/>
            <person name="Zwiers L.-H."/>
            <person name="Turgeon B."/>
            <person name="Goodwin S."/>
            <person name="Spatafora J."/>
            <person name="Crous P."/>
            <person name="Grigoriev I."/>
        </authorList>
    </citation>
    <scope>NUCLEOTIDE SEQUENCE [LARGE SCALE GENOMIC DNA]</scope>
    <source>
        <strain evidence="2">CBS 304.66</strain>
    </source>
</reference>
<evidence type="ECO:0000313" key="1">
    <source>
        <dbReference type="EMBL" id="KAF2260792.1"/>
    </source>
</evidence>